<dbReference type="AlphaFoldDB" id="U9T2S0"/>
<proteinExistence type="predicted"/>
<name>U9T2S0_RHIID</name>
<accession>U9T2S0</accession>
<feature type="non-terminal residue" evidence="1">
    <location>
        <position position="1"/>
    </location>
</feature>
<protein>
    <submittedName>
        <fullName evidence="1">Uncharacterized protein</fullName>
    </submittedName>
</protein>
<dbReference type="VEuPathDB" id="FungiDB:RhiirFUN_015609"/>
<reference evidence="1" key="1">
    <citation type="submission" date="2013-07" db="EMBL/GenBank/DDBJ databases">
        <title>The genome of an arbuscular mycorrhizal fungus provides insights into the evolution of the oldest plant symbiosis.</title>
        <authorList>
            <consortium name="DOE Joint Genome Institute"/>
            <person name="Tisserant E."/>
            <person name="Malbreil M."/>
            <person name="Kuo A."/>
            <person name="Kohler A."/>
            <person name="Symeonidi A."/>
            <person name="Balestrini R."/>
            <person name="Charron P."/>
            <person name="Duensing N."/>
            <person name="Frei-dit-Frey N."/>
            <person name="Gianinazzi-Pearson V."/>
            <person name="Gilbert B."/>
            <person name="Handa Y."/>
            <person name="Hijri M."/>
            <person name="Kaul R."/>
            <person name="Kawaguchi M."/>
            <person name="Krajinski F."/>
            <person name="Lammers P."/>
            <person name="Lapierre D."/>
            <person name="Masclaux F.G."/>
            <person name="Murat C."/>
            <person name="Morin E."/>
            <person name="Ndikumana S."/>
            <person name="Pagni M."/>
            <person name="Petitpierre D."/>
            <person name="Requena N."/>
            <person name="Rosikiewicz P."/>
            <person name="Riley R."/>
            <person name="Saito K."/>
            <person name="San Clemente H."/>
            <person name="Shapiro H."/>
            <person name="van Tuinen D."/>
            <person name="Becard G."/>
            <person name="Bonfante P."/>
            <person name="Paszkowski U."/>
            <person name="Shachar-Hill Y."/>
            <person name="Young J.P."/>
            <person name="Sanders I.R."/>
            <person name="Henrissat B."/>
            <person name="Rensing S.A."/>
            <person name="Grigoriev I.V."/>
            <person name="Corradi N."/>
            <person name="Roux C."/>
            <person name="Martin F."/>
        </authorList>
    </citation>
    <scope>NUCLEOTIDE SEQUENCE</scope>
    <source>
        <strain evidence="1">DAOM 197198</strain>
    </source>
</reference>
<dbReference type="HOGENOM" id="CLU_2243051_0_0_1"/>
<sequence length="105" mass="11917">EISSKLDTGIPQEIGSKLDTRIPQEIGSKLDTGIPQGIGSDLDTNPTSKEISFEIWIPDFHELAPIWIPILQEIGSNMDAKIFSVRFRMSSTWHFEGPEHQRNWL</sequence>
<gene>
    <name evidence="1" type="ORF">GLOINDRAFT_11360</name>
</gene>
<evidence type="ECO:0000313" key="1">
    <source>
        <dbReference type="EMBL" id="ERZ97655.1"/>
    </source>
</evidence>
<dbReference type="EMBL" id="KI299436">
    <property type="protein sequence ID" value="ERZ97655.1"/>
    <property type="molecule type" value="Genomic_DNA"/>
</dbReference>
<organism evidence="1">
    <name type="scientific">Rhizophagus irregularis (strain DAOM 181602 / DAOM 197198 / MUCL 43194)</name>
    <name type="common">Arbuscular mycorrhizal fungus</name>
    <name type="synonym">Glomus intraradices</name>
    <dbReference type="NCBI Taxonomy" id="747089"/>
    <lineage>
        <taxon>Eukaryota</taxon>
        <taxon>Fungi</taxon>
        <taxon>Fungi incertae sedis</taxon>
        <taxon>Mucoromycota</taxon>
        <taxon>Glomeromycotina</taxon>
        <taxon>Glomeromycetes</taxon>
        <taxon>Glomerales</taxon>
        <taxon>Glomeraceae</taxon>
        <taxon>Rhizophagus</taxon>
    </lineage>
</organism>